<dbReference type="Pfam" id="PF05973">
    <property type="entry name" value="Gp49"/>
    <property type="match status" value="1"/>
</dbReference>
<dbReference type="PANTHER" id="PTHR41791">
    <property type="entry name" value="SSL7039 PROTEIN"/>
    <property type="match status" value="1"/>
</dbReference>
<evidence type="ECO:0000313" key="1">
    <source>
        <dbReference type="EMBL" id="OIQ98298.1"/>
    </source>
</evidence>
<evidence type="ECO:0008006" key="2">
    <source>
        <dbReference type="Google" id="ProtNLM"/>
    </source>
</evidence>
<dbReference type="AlphaFoldDB" id="A0A1J5RRN1"/>
<dbReference type="PIRSF" id="PIRSF028744">
    <property type="entry name" value="Addict_mod_HI1419"/>
    <property type="match status" value="1"/>
</dbReference>
<proteinExistence type="predicted"/>
<comment type="caution">
    <text evidence="1">The sequence shown here is derived from an EMBL/GenBank/DDBJ whole genome shotgun (WGS) entry which is preliminary data.</text>
</comment>
<dbReference type="EMBL" id="MLJW01000121">
    <property type="protein sequence ID" value="OIQ98298.1"/>
    <property type="molecule type" value="Genomic_DNA"/>
</dbReference>
<dbReference type="InterPro" id="IPR009241">
    <property type="entry name" value="HigB-like"/>
</dbReference>
<protein>
    <recommendedName>
        <fullName evidence="2">Addiction module killer protein</fullName>
    </recommendedName>
</protein>
<dbReference type="PANTHER" id="PTHR41791:SF1">
    <property type="entry name" value="SSL7039 PROTEIN"/>
    <property type="match status" value="1"/>
</dbReference>
<dbReference type="InterPro" id="IPR014056">
    <property type="entry name" value="TypeIITA-like_toxin_pred"/>
</dbReference>
<reference evidence="1" key="1">
    <citation type="submission" date="2016-10" db="EMBL/GenBank/DDBJ databases">
        <title>Sequence of Gallionella enrichment culture.</title>
        <authorList>
            <person name="Poehlein A."/>
            <person name="Muehling M."/>
            <person name="Daniel R."/>
        </authorList>
    </citation>
    <scope>NUCLEOTIDE SEQUENCE</scope>
</reference>
<gene>
    <name evidence="1" type="ORF">GALL_197270</name>
</gene>
<name>A0A1J5RRN1_9ZZZZ</name>
<organism evidence="1">
    <name type="scientific">mine drainage metagenome</name>
    <dbReference type="NCBI Taxonomy" id="410659"/>
    <lineage>
        <taxon>unclassified sequences</taxon>
        <taxon>metagenomes</taxon>
        <taxon>ecological metagenomes</taxon>
    </lineage>
</organism>
<sequence length="107" mass="12299">MIEVFRYQTEDGTEPITAWLQSLRDKQAQAKIRVRLKRLEAGNFGDCDPVGDGVLELREHLGAGYRVYFGRHGQTVVILLCGGTKKSQTADIKTAKEYWQDWKRRQT</sequence>
<accession>A0A1J5RRN1</accession>
<dbReference type="NCBIfam" id="TIGR02683">
    <property type="entry name" value="upstrm_HI1419"/>
    <property type="match status" value="1"/>
</dbReference>